<dbReference type="EMBL" id="KI298238">
    <property type="protein sequence ID" value="ERZ99117.1"/>
    <property type="molecule type" value="Genomic_DNA"/>
</dbReference>
<proteinExistence type="predicted"/>
<reference evidence="1" key="1">
    <citation type="submission" date="2013-07" db="EMBL/GenBank/DDBJ databases">
        <title>The genome of an arbuscular mycorrhizal fungus provides insights into the evolution of the oldest plant symbiosis.</title>
        <authorList>
            <consortium name="DOE Joint Genome Institute"/>
            <person name="Tisserant E."/>
            <person name="Malbreil M."/>
            <person name="Kuo A."/>
            <person name="Kohler A."/>
            <person name="Symeonidi A."/>
            <person name="Balestrini R."/>
            <person name="Charron P."/>
            <person name="Duensing N."/>
            <person name="Frei-dit-Frey N."/>
            <person name="Gianinazzi-Pearson V."/>
            <person name="Gilbert B."/>
            <person name="Handa Y."/>
            <person name="Hijri M."/>
            <person name="Kaul R."/>
            <person name="Kawaguchi M."/>
            <person name="Krajinski F."/>
            <person name="Lammers P."/>
            <person name="Lapierre D."/>
            <person name="Masclaux F.G."/>
            <person name="Murat C."/>
            <person name="Morin E."/>
            <person name="Ndikumana S."/>
            <person name="Pagni M."/>
            <person name="Petitpierre D."/>
            <person name="Requena N."/>
            <person name="Rosikiewicz P."/>
            <person name="Riley R."/>
            <person name="Saito K."/>
            <person name="San Clemente H."/>
            <person name="Shapiro H."/>
            <person name="van Tuinen D."/>
            <person name="Becard G."/>
            <person name="Bonfante P."/>
            <person name="Paszkowski U."/>
            <person name="Shachar-Hill Y."/>
            <person name="Young J.P."/>
            <person name="Sanders I.R."/>
            <person name="Henrissat B."/>
            <person name="Rensing S.A."/>
            <person name="Grigoriev I.V."/>
            <person name="Corradi N."/>
            <person name="Roux C."/>
            <person name="Martin F."/>
        </authorList>
    </citation>
    <scope>NUCLEOTIDE SEQUENCE</scope>
    <source>
        <strain evidence="1">DAOM 197198</strain>
    </source>
</reference>
<sequence length="59" mass="7063">MKEKRVEYLAIEGFRLYQHLGIRILIYWQGLSICKLAYVILNSPSLYYKLPKSDFSFDM</sequence>
<dbReference type="HOGENOM" id="CLU_2962028_0_0_1"/>
<protein>
    <submittedName>
        <fullName evidence="1">Uncharacterized protein</fullName>
    </submittedName>
</protein>
<gene>
    <name evidence="1" type="ORF">GLOINDRAFT_9857</name>
</gene>
<evidence type="ECO:0000313" key="1">
    <source>
        <dbReference type="EMBL" id="ERZ99117.1"/>
    </source>
</evidence>
<accession>U9SYJ1</accession>
<dbReference type="AlphaFoldDB" id="U9SYJ1"/>
<name>U9SYJ1_RHIID</name>
<organism evidence="1">
    <name type="scientific">Rhizophagus irregularis (strain DAOM 181602 / DAOM 197198 / MUCL 43194)</name>
    <name type="common">Arbuscular mycorrhizal fungus</name>
    <name type="synonym">Glomus intraradices</name>
    <dbReference type="NCBI Taxonomy" id="747089"/>
    <lineage>
        <taxon>Eukaryota</taxon>
        <taxon>Fungi</taxon>
        <taxon>Fungi incertae sedis</taxon>
        <taxon>Mucoromycota</taxon>
        <taxon>Glomeromycotina</taxon>
        <taxon>Glomeromycetes</taxon>
        <taxon>Glomerales</taxon>
        <taxon>Glomeraceae</taxon>
        <taxon>Rhizophagus</taxon>
    </lineage>
</organism>